<dbReference type="Gene3D" id="1.10.10.10">
    <property type="entry name" value="Winged helix-like DNA-binding domain superfamily/Winged helix DNA-binding domain"/>
    <property type="match status" value="1"/>
</dbReference>
<dbReference type="PROSITE" id="PS50931">
    <property type="entry name" value="HTH_LYSR"/>
    <property type="match status" value="1"/>
</dbReference>
<name>A0ABY8H619_9MICC</name>
<evidence type="ECO:0000256" key="4">
    <source>
        <dbReference type="ARBA" id="ARBA00023163"/>
    </source>
</evidence>
<dbReference type="Gene3D" id="3.40.190.10">
    <property type="entry name" value="Periplasmic binding protein-like II"/>
    <property type="match status" value="2"/>
</dbReference>
<dbReference type="SUPFAM" id="SSF46785">
    <property type="entry name" value="Winged helix' DNA-binding domain"/>
    <property type="match status" value="1"/>
</dbReference>
<dbReference type="PANTHER" id="PTHR30118">
    <property type="entry name" value="HTH-TYPE TRANSCRIPTIONAL REGULATOR LEUO-RELATED"/>
    <property type="match status" value="1"/>
</dbReference>
<keyword evidence="4" id="KW-0804">Transcription</keyword>
<dbReference type="EMBL" id="CP121252">
    <property type="protein sequence ID" value="WFP16108.1"/>
    <property type="molecule type" value="Genomic_DNA"/>
</dbReference>
<accession>A0ABY8H619</accession>
<evidence type="ECO:0000313" key="7">
    <source>
        <dbReference type="Proteomes" id="UP001219037"/>
    </source>
</evidence>
<keyword evidence="7" id="KW-1185">Reference proteome</keyword>
<reference evidence="6 7" key="1">
    <citation type="submission" date="2023-04" db="EMBL/GenBank/DDBJ databases">
        <title>Funneling lignin-derived compounds into biodiesel using alkali-halophilic Citricoccus sp. P2.</title>
        <authorList>
            <person name="Luo C.-B."/>
        </authorList>
    </citation>
    <scope>NUCLEOTIDE SEQUENCE [LARGE SCALE GENOMIC DNA]</scope>
    <source>
        <strain evidence="6 7">P2</strain>
    </source>
</reference>
<sequence length="312" mass="33906">MTFDLNLLRVLAAVIEEGTVTAAAERLQLSQPAITHGLNRLRRLTRDEIFVKQGRGVVPTRVALQLYADTADLVRAGESAIDRVVHFDPRTTTSSFRVALTDVGQHTFLPTLVAGLHAQAPHARLVVSSPKMDEAATQLSEGELDLAVMSTEVHGAVRSELLRYDHYVCVARRGTFGPRGPGREEVVGRPRVVISSVTGHTLVERDLPVAPPGSVLTESFAGIPALLVAADLIAFVPDALRASWGSRWNIEHWPAPVDHARVRVMAHLPRVPRTRASSWFGDLAISLLRDSGLREPISVADGIDAEVSVDEM</sequence>
<keyword evidence="3" id="KW-0238">DNA-binding</keyword>
<evidence type="ECO:0000256" key="1">
    <source>
        <dbReference type="ARBA" id="ARBA00009437"/>
    </source>
</evidence>
<protein>
    <submittedName>
        <fullName evidence="6">LysR family transcriptional regulator</fullName>
    </submittedName>
</protein>
<dbReference type="InterPro" id="IPR005119">
    <property type="entry name" value="LysR_subst-bd"/>
</dbReference>
<dbReference type="InterPro" id="IPR036388">
    <property type="entry name" value="WH-like_DNA-bd_sf"/>
</dbReference>
<dbReference type="InterPro" id="IPR050389">
    <property type="entry name" value="LysR-type_TF"/>
</dbReference>
<evidence type="ECO:0000256" key="2">
    <source>
        <dbReference type="ARBA" id="ARBA00023015"/>
    </source>
</evidence>
<comment type="similarity">
    <text evidence="1">Belongs to the LysR transcriptional regulatory family.</text>
</comment>
<organism evidence="6 7">
    <name type="scientific">Citricoccus muralis</name>
    <dbReference type="NCBI Taxonomy" id="169134"/>
    <lineage>
        <taxon>Bacteria</taxon>
        <taxon>Bacillati</taxon>
        <taxon>Actinomycetota</taxon>
        <taxon>Actinomycetes</taxon>
        <taxon>Micrococcales</taxon>
        <taxon>Micrococcaceae</taxon>
        <taxon>Citricoccus</taxon>
    </lineage>
</organism>
<evidence type="ECO:0000259" key="5">
    <source>
        <dbReference type="PROSITE" id="PS50931"/>
    </source>
</evidence>
<dbReference type="Proteomes" id="UP001219037">
    <property type="component" value="Chromosome"/>
</dbReference>
<keyword evidence="2" id="KW-0805">Transcription regulation</keyword>
<evidence type="ECO:0000313" key="6">
    <source>
        <dbReference type="EMBL" id="WFP16108.1"/>
    </source>
</evidence>
<dbReference type="InterPro" id="IPR036390">
    <property type="entry name" value="WH_DNA-bd_sf"/>
</dbReference>
<dbReference type="Pfam" id="PF03466">
    <property type="entry name" value="LysR_substrate"/>
    <property type="match status" value="1"/>
</dbReference>
<dbReference type="InterPro" id="IPR000847">
    <property type="entry name" value="LysR_HTH_N"/>
</dbReference>
<dbReference type="SUPFAM" id="SSF53850">
    <property type="entry name" value="Periplasmic binding protein-like II"/>
    <property type="match status" value="1"/>
</dbReference>
<dbReference type="PANTHER" id="PTHR30118:SF15">
    <property type="entry name" value="TRANSCRIPTIONAL REGULATORY PROTEIN"/>
    <property type="match status" value="1"/>
</dbReference>
<feature type="domain" description="HTH lysR-type" evidence="5">
    <location>
        <begin position="3"/>
        <end position="60"/>
    </location>
</feature>
<proteinExistence type="inferred from homology"/>
<dbReference type="Pfam" id="PF00126">
    <property type="entry name" value="HTH_1"/>
    <property type="match status" value="1"/>
</dbReference>
<dbReference type="RefSeq" id="WP_278157270.1">
    <property type="nucleotide sequence ID" value="NZ_CP121252.1"/>
</dbReference>
<evidence type="ECO:0000256" key="3">
    <source>
        <dbReference type="ARBA" id="ARBA00023125"/>
    </source>
</evidence>
<gene>
    <name evidence="6" type="ORF">P8192_12015</name>
</gene>